<sequence length="128" mass="13940">MSDDEQAIRTLIDTWMAASRSGDTATVLSLMTDDVIFMTPGRPPFGKETFAAMSAAMRDVRMDGTAEIEELQVAGDWAFVRNHLNITIGMPDEAAPVHHAGHTLTILRKDASGRWLLARDANLVAAKS</sequence>
<name>A0A1H4ELY5_9BURK</name>
<dbReference type="Gene3D" id="3.10.450.50">
    <property type="match status" value="1"/>
</dbReference>
<proteinExistence type="predicted"/>
<keyword evidence="3" id="KW-1185">Reference proteome</keyword>
<gene>
    <name evidence="2" type="ORF">SAMN05192564_103473</name>
</gene>
<reference evidence="3" key="1">
    <citation type="submission" date="2016-10" db="EMBL/GenBank/DDBJ databases">
        <authorList>
            <person name="Varghese N."/>
            <person name="Submissions S."/>
        </authorList>
    </citation>
    <scope>NUCLEOTIDE SEQUENCE [LARGE SCALE GENOMIC DNA]</scope>
    <source>
        <strain evidence="3">LMG 24000</strain>
    </source>
</reference>
<accession>A0A1H4ELY5</accession>
<dbReference type="AlphaFoldDB" id="A0A1H4ELY5"/>
<dbReference type="Proteomes" id="UP000198638">
    <property type="component" value="Unassembled WGS sequence"/>
</dbReference>
<dbReference type="InterPro" id="IPR011944">
    <property type="entry name" value="Steroid_delta5-4_isomerase"/>
</dbReference>
<dbReference type="NCBIfam" id="TIGR02246">
    <property type="entry name" value="SgcJ/EcaC family oxidoreductase"/>
    <property type="match status" value="1"/>
</dbReference>
<evidence type="ECO:0000313" key="2">
    <source>
        <dbReference type="EMBL" id="SEA86114.1"/>
    </source>
</evidence>
<feature type="domain" description="DUF4440" evidence="1">
    <location>
        <begin position="8"/>
        <end position="117"/>
    </location>
</feature>
<dbReference type="Pfam" id="PF14534">
    <property type="entry name" value="DUF4440"/>
    <property type="match status" value="1"/>
</dbReference>
<dbReference type="STRING" id="83784.SAMN05192564_103473"/>
<dbReference type="OrthoDB" id="213636at2"/>
<organism evidence="2 3">
    <name type="scientific">Paraburkholderia sartisoli</name>
    <dbReference type="NCBI Taxonomy" id="83784"/>
    <lineage>
        <taxon>Bacteria</taxon>
        <taxon>Pseudomonadati</taxon>
        <taxon>Pseudomonadota</taxon>
        <taxon>Betaproteobacteria</taxon>
        <taxon>Burkholderiales</taxon>
        <taxon>Burkholderiaceae</taxon>
        <taxon>Paraburkholderia</taxon>
    </lineage>
</organism>
<protein>
    <recommendedName>
        <fullName evidence="1">DUF4440 domain-containing protein</fullName>
    </recommendedName>
</protein>
<evidence type="ECO:0000259" key="1">
    <source>
        <dbReference type="Pfam" id="PF14534"/>
    </source>
</evidence>
<evidence type="ECO:0000313" key="3">
    <source>
        <dbReference type="Proteomes" id="UP000198638"/>
    </source>
</evidence>
<dbReference type="EMBL" id="FNRQ01000003">
    <property type="protein sequence ID" value="SEA86114.1"/>
    <property type="molecule type" value="Genomic_DNA"/>
</dbReference>
<dbReference type="InterPro" id="IPR027843">
    <property type="entry name" value="DUF4440"/>
</dbReference>
<dbReference type="RefSeq" id="WP_090533749.1">
    <property type="nucleotide sequence ID" value="NZ_FNRQ01000003.1"/>
</dbReference>
<dbReference type="InterPro" id="IPR032710">
    <property type="entry name" value="NTF2-like_dom_sf"/>
</dbReference>
<dbReference type="SUPFAM" id="SSF54427">
    <property type="entry name" value="NTF2-like"/>
    <property type="match status" value="1"/>
</dbReference>